<reference evidence="2" key="1">
    <citation type="submission" date="2023-07" db="EMBL/GenBank/DDBJ databases">
        <title>Sequencing the genomes of 1000 actinobacteria strains.</title>
        <authorList>
            <person name="Klenk H.-P."/>
        </authorList>
    </citation>
    <scope>NUCLEOTIDE SEQUENCE</scope>
    <source>
        <strain evidence="2">DSM 44707</strain>
    </source>
</reference>
<dbReference type="SUPFAM" id="SSF55136">
    <property type="entry name" value="Probable bacterial effector-binding domain"/>
    <property type="match status" value="1"/>
</dbReference>
<comment type="caution">
    <text evidence="2">The sequence shown here is derived from an EMBL/GenBank/DDBJ whole genome shotgun (WGS) entry which is preliminary data.</text>
</comment>
<dbReference type="InterPro" id="IPR011256">
    <property type="entry name" value="Reg_factor_effector_dom_sf"/>
</dbReference>
<name>A0AAE3YM50_9ACTN</name>
<organism evidence="2 3">
    <name type="scientific">Catenuloplanes atrovinosus</name>
    <dbReference type="NCBI Taxonomy" id="137266"/>
    <lineage>
        <taxon>Bacteria</taxon>
        <taxon>Bacillati</taxon>
        <taxon>Actinomycetota</taxon>
        <taxon>Actinomycetes</taxon>
        <taxon>Micromonosporales</taxon>
        <taxon>Micromonosporaceae</taxon>
        <taxon>Catenuloplanes</taxon>
    </lineage>
</organism>
<dbReference type="RefSeq" id="WP_310366656.1">
    <property type="nucleotide sequence ID" value="NZ_JAVDYB010000001.1"/>
</dbReference>
<dbReference type="InterPro" id="IPR029442">
    <property type="entry name" value="GyrI-like"/>
</dbReference>
<proteinExistence type="predicted"/>
<feature type="domain" description="GyrI-like small molecule binding" evidence="1">
    <location>
        <begin position="26"/>
        <end position="193"/>
    </location>
</feature>
<sequence>MGRDGDATKIDFKRTLDAYRATRGRFRLVDVPAMRYLMADGQGDPNTSPAFTAAVEALYPVAYRLKFFSKTELGRDYVVPPLEGLWWADDMDAFTAARDKSRWSWTLMIMVPDWIDEAMIPAAGGVRVETLAEGRCVQTLHVGAFDDEAAVLARMHDEFIPGEGLRMTGRHHEVYFSDFRRVPPERRRTLLRQPVAP</sequence>
<evidence type="ECO:0000313" key="3">
    <source>
        <dbReference type="Proteomes" id="UP001183643"/>
    </source>
</evidence>
<accession>A0AAE3YM50</accession>
<dbReference type="EMBL" id="JAVDYB010000001">
    <property type="protein sequence ID" value="MDR7275557.1"/>
    <property type="molecule type" value="Genomic_DNA"/>
</dbReference>
<dbReference type="Proteomes" id="UP001183643">
    <property type="component" value="Unassembled WGS sequence"/>
</dbReference>
<protein>
    <recommendedName>
        <fullName evidence="1">GyrI-like small molecule binding domain-containing protein</fullName>
    </recommendedName>
</protein>
<evidence type="ECO:0000259" key="1">
    <source>
        <dbReference type="Pfam" id="PF06445"/>
    </source>
</evidence>
<evidence type="ECO:0000313" key="2">
    <source>
        <dbReference type="EMBL" id="MDR7275557.1"/>
    </source>
</evidence>
<dbReference type="Gene3D" id="3.20.80.10">
    <property type="entry name" value="Regulatory factor, effector binding domain"/>
    <property type="match status" value="1"/>
</dbReference>
<dbReference type="AlphaFoldDB" id="A0AAE3YM50"/>
<gene>
    <name evidence="2" type="ORF">J2S41_002335</name>
</gene>
<dbReference type="Pfam" id="PF06445">
    <property type="entry name" value="GyrI-like"/>
    <property type="match status" value="1"/>
</dbReference>
<keyword evidence="3" id="KW-1185">Reference proteome</keyword>